<dbReference type="InterPro" id="IPR052037">
    <property type="entry name" value="LPS_export_LptA"/>
</dbReference>
<feature type="compositionally biased region" description="Low complexity" evidence="2">
    <location>
        <begin position="253"/>
        <end position="268"/>
    </location>
</feature>
<comment type="caution">
    <text evidence="4">The sequence shown here is derived from an EMBL/GenBank/DDBJ whole genome shotgun (WGS) entry which is preliminary data.</text>
</comment>
<keyword evidence="1" id="KW-0732">Signal</keyword>
<accession>A0A0F9X0I1</accession>
<dbReference type="PANTHER" id="PTHR36504:SF1">
    <property type="entry name" value="LIPOPOLYSACCHARIDE EXPORT SYSTEM PROTEIN LPTA"/>
    <property type="match status" value="1"/>
</dbReference>
<dbReference type="InterPro" id="IPR005653">
    <property type="entry name" value="OstA-like_N"/>
</dbReference>
<feature type="domain" description="Organic solvent tolerance-like N-terminal" evidence="3">
    <location>
        <begin position="662"/>
        <end position="771"/>
    </location>
</feature>
<dbReference type="PANTHER" id="PTHR36504">
    <property type="entry name" value="LIPOPOLYSACCHARIDE EXPORT SYSTEM PROTEIN LPTA"/>
    <property type="match status" value="1"/>
</dbReference>
<feature type="compositionally biased region" description="Basic and acidic residues" evidence="2">
    <location>
        <begin position="373"/>
        <end position="384"/>
    </location>
</feature>
<organism evidence="4">
    <name type="scientific">marine sediment metagenome</name>
    <dbReference type="NCBI Taxonomy" id="412755"/>
    <lineage>
        <taxon>unclassified sequences</taxon>
        <taxon>metagenomes</taxon>
        <taxon>ecological metagenomes</taxon>
    </lineage>
</organism>
<dbReference type="EMBL" id="LAZR01000166">
    <property type="protein sequence ID" value="KKN84853.1"/>
    <property type="molecule type" value="Genomic_DNA"/>
</dbReference>
<dbReference type="GO" id="GO:0009279">
    <property type="term" value="C:cell outer membrane"/>
    <property type="evidence" value="ECO:0007669"/>
    <property type="project" value="TreeGrafter"/>
</dbReference>
<sequence length="1147" mass="125897">MRRQFLILIVGFVTIFAVLYGISKLSTPVTYETKEIDERVHALREGARREPQGLAQASYGERLDVVIRDEQSGQLKEIYFARSWNKLDDGTYEAIQPCVEMRQPNGQRVYIHADRGIAKVEAITGGGQNIRGGQMIGGVRIYLDRATKGDRPTFADMTPEDNPAEVFEKLDERREDMIRIWADELTFSMDPPEIYTPGRVTVWSAEADLVGEGLSLRWDEEPRELRTLRIERGQMIAIYSVPEDVNLLGMPGSEEAASAPAEAADAAPAEPPPPPAEAPTDETEIASATQPTPQPVDLDATVAAAPTGAVTPEPVATTAPAMATAEMTPVKNIYLAEFHDQVHVDSGGRQMRGADMLSLQFEWGKKARKGLRDRRPPTAARKDAGQPPSGDEAPPEDAAEPPSGDETPPEDAAQPPSGDEAPPEDAAQPSSGDEPPPSDSPKDPIDPVVVTWRGPLIFRPIGYTPTPSDRKYIVKATGNKIHLIDGEAEVTCRELVFHLPQQQGELTGAPGDPTRMLMGSEQEIVCAKIRFDVPAGKVFLTGPGRISQAPDLTTTTRPAEDEADPTAQLDEAGSIIWGGRMEANIGEQERIDADGKKTKQQYIEDAVFFGDVVLSQGPSDAGEASGRASDASADQPGGDFVQCDVLKVWMKAQPDGKIIPEVAVAKGNVSGRQAGSDIEAGEVRVFFDYVETLTAEGLVEKHLKPSIVQAEHDVRIIDHRNDQTIEATADLVESDLRDKTAVLYGRKKHAVIRQDQNTLAGDLIRLDQNRQSAVVEGPGRMQFEIESDMDGNELADPRPVDITWDEGMEYYGKTNAAVFTGNVHLISQFESMDCQQMRLLFEKDESAAPDAEATSQPAEVASGPEEDVESGREMGLNLEHYSRRKLATITAHGDVVLRSREEDDDGKLMRRLRLTGEQLFYDVRVNKLTMVRAGSMIVEDYRPADQVAASDSETPTQRPNQTGFRWTRIMVLDQESRSVELQGDVRMVHRSGKEVLRLAGIDAPEWDRLIEGRRTLLHCQRLDAAFGPPDEDDAAEAATTRRADKYDVGPRLGPLEIFIATGDVNLSDRLEGGTMQVLGQRLRYNRLDGTVVVWGFKETSPIADAMLVYESQGKHSTFSNPAMIFTLDGMRVKQVRLLDDVYATGTQ</sequence>
<feature type="region of interest" description="Disordered" evidence="2">
    <location>
        <begin position="250"/>
        <end position="296"/>
    </location>
</feature>
<evidence type="ECO:0000256" key="1">
    <source>
        <dbReference type="ARBA" id="ARBA00022729"/>
    </source>
</evidence>
<dbReference type="Pfam" id="PF03968">
    <property type="entry name" value="LptD_N"/>
    <property type="match status" value="1"/>
</dbReference>
<feature type="region of interest" description="Disordered" evidence="2">
    <location>
        <begin position="367"/>
        <end position="448"/>
    </location>
</feature>
<evidence type="ECO:0000256" key="2">
    <source>
        <dbReference type="SAM" id="MobiDB-lite"/>
    </source>
</evidence>
<gene>
    <name evidence="4" type="ORF">LCGC14_0285170</name>
</gene>
<evidence type="ECO:0000259" key="3">
    <source>
        <dbReference type="Pfam" id="PF03968"/>
    </source>
</evidence>
<name>A0A0F9X0I1_9ZZZZ</name>
<protein>
    <recommendedName>
        <fullName evidence="3">Organic solvent tolerance-like N-terminal domain-containing protein</fullName>
    </recommendedName>
</protein>
<feature type="region of interest" description="Disordered" evidence="2">
    <location>
        <begin position="845"/>
        <end position="872"/>
    </location>
</feature>
<dbReference type="GO" id="GO:0015920">
    <property type="term" value="P:lipopolysaccharide transport"/>
    <property type="evidence" value="ECO:0007669"/>
    <property type="project" value="TreeGrafter"/>
</dbReference>
<dbReference type="GO" id="GO:0030288">
    <property type="term" value="C:outer membrane-bounded periplasmic space"/>
    <property type="evidence" value="ECO:0007669"/>
    <property type="project" value="TreeGrafter"/>
</dbReference>
<dbReference type="AlphaFoldDB" id="A0A0F9X0I1"/>
<proteinExistence type="predicted"/>
<reference evidence="4" key="1">
    <citation type="journal article" date="2015" name="Nature">
        <title>Complex archaea that bridge the gap between prokaryotes and eukaryotes.</title>
        <authorList>
            <person name="Spang A."/>
            <person name="Saw J.H."/>
            <person name="Jorgensen S.L."/>
            <person name="Zaremba-Niedzwiedzka K."/>
            <person name="Martijn J."/>
            <person name="Lind A.E."/>
            <person name="van Eijk R."/>
            <person name="Schleper C."/>
            <person name="Guy L."/>
            <person name="Ettema T.J."/>
        </authorList>
    </citation>
    <scope>NUCLEOTIDE SEQUENCE</scope>
</reference>
<dbReference type="Gene3D" id="2.60.450.10">
    <property type="entry name" value="Lipopolysaccharide (LPS) transport protein A like domain"/>
    <property type="match status" value="2"/>
</dbReference>
<evidence type="ECO:0000313" key="4">
    <source>
        <dbReference type="EMBL" id="KKN84853.1"/>
    </source>
</evidence>
<dbReference type="GO" id="GO:0017089">
    <property type="term" value="F:glycolipid transfer activity"/>
    <property type="evidence" value="ECO:0007669"/>
    <property type="project" value="TreeGrafter"/>
</dbReference>